<dbReference type="EMBL" id="NHON01000001">
    <property type="protein sequence ID" value="OWJ68981.1"/>
    <property type="molecule type" value="Genomic_DNA"/>
</dbReference>
<keyword evidence="2" id="KW-0732">Signal</keyword>
<evidence type="ECO:0000313" key="4">
    <source>
        <dbReference type="Proteomes" id="UP000196655"/>
    </source>
</evidence>
<reference evidence="4" key="1">
    <citation type="submission" date="2017-05" db="EMBL/GenBank/DDBJ databases">
        <authorList>
            <person name="Macchi M."/>
            <person name="Festa S."/>
            <person name="Coppotelli B.M."/>
            <person name="Morelli I.S."/>
        </authorList>
    </citation>
    <scope>NUCLEOTIDE SEQUENCE [LARGE SCALE GENOMIC DNA]</scope>
    <source>
        <strain evidence="4">I</strain>
    </source>
</reference>
<evidence type="ECO:0000313" key="3">
    <source>
        <dbReference type="EMBL" id="OWJ68981.1"/>
    </source>
</evidence>
<proteinExistence type="predicted"/>
<evidence type="ECO:0000256" key="2">
    <source>
        <dbReference type="SAM" id="SignalP"/>
    </source>
</evidence>
<feature type="signal peptide" evidence="2">
    <location>
        <begin position="1"/>
        <end position="28"/>
    </location>
</feature>
<keyword evidence="4" id="KW-1185">Reference proteome</keyword>
<evidence type="ECO:0000256" key="1">
    <source>
        <dbReference type="SAM" id="MobiDB-lite"/>
    </source>
</evidence>
<feature type="compositionally biased region" description="Basic and acidic residues" evidence="1">
    <location>
        <begin position="60"/>
        <end position="84"/>
    </location>
</feature>
<feature type="region of interest" description="Disordered" evidence="1">
    <location>
        <begin position="34"/>
        <end position="94"/>
    </location>
</feature>
<accession>A0A211ZUL6</accession>
<feature type="chain" id="PRO_5012962214" evidence="2">
    <location>
        <begin position="29"/>
        <end position="94"/>
    </location>
</feature>
<dbReference type="Proteomes" id="UP000196655">
    <property type="component" value="Unassembled WGS sequence"/>
</dbReference>
<comment type="caution">
    <text evidence="3">The sequence shown here is derived from an EMBL/GenBank/DDBJ whole genome shotgun (WGS) entry which is preliminary data.</text>
</comment>
<protein>
    <submittedName>
        <fullName evidence="3">Uncharacterized protein</fullName>
    </submittedName>
</protein>
<dbReference type="RefSeq" id="WP_088148958.1">
    <property type="nucleotide sequence ID" value="NZ_NHON01000001.1"/>
</dbReference>
<feature type="compositionally biased region" description="Polar residues" evidence="1">
    <location>
        <begin position="40"/>
        <end position="50"/>
    </location>
</feature>
<dbReference type="AlphaFoldDB" id="A0A211ZUL6"/>
<gene>
    <name evidence="3" type="ORF">BWR60_00050</name>
</gene>
<sequence length="94" mass="9503">MSLLKHPRPAGVAALLALGLAAAGPAFARTGLQSEHDQFPLQTAQTLSSDSESDAMASFEHGENGDNHDSARAAAGHDHGDHGRGGGHGGGRGR</sequence>
<organism evidence="3 4">
    <name type="scientific">Inquilinus limosus</name>
    <dbReference type="NCBI Taxonomy" id="171674"/>
    <lineage>
        <taxon>Bacteria</taxon>
        <taxon>Pseudomonadati</taxon>
        <taxon>Pseudomonadota</taxon>
        <taxon>Alphaproteobacteria</taxon>
        <taxon>Rhodospirillales</taxon>
        <taxon>Rhodospirillaceae</taxon>
        <taxon>Inquilinus</taxon>
    </lineage>
</organism>
<name>A0A211ZUL6_9PROT</name>